<reference evidence="1" key="1">
    <citation type="submission" date="2022-09" db="EMBL/GenBank/DDBJ databases">
        <title>The complete genome of Acidovorax sp. 5MLIR.</title>
        <authorList>
            <person name="Liu L."/>
            <person name="Yue J."/>
            <person name="Yang F."/>
            <person name="Yuan J."/>
            <person name="Li L."/>
        </authorList>
    </citation>
    <scope>NUCLEOTIDE SEQUENCE</scope>
    <source>
        <strain evidence="1">5MLIR</strain>
    </source>
</reference>
<accession>A0ABY6G7Y4</accession>
<gene>
    <name evidence="1" type="ORF">M9799_13760</name>
</gene>
<dbReference type="RefSeq" id="WP_231045039.1">
    <property type="nucleotide sequence ID" value="NZ_CP106881.1"/>
</dbReference>
<dbReference type="Proteomes" id="UP001162800">
    <property type="component" value="Chromosome"/>
</dbReference>
<organism evidence="1 2">
    <name type="scientific">Comamonas endophytica</name>
    <dbReference type="NCBI Taxonomy" id="2949090"/>
    <lineage>
        <taxon>Bacteria</taxon>
        <taxon>Pseudomonadati</taxon>
        <taxon>Pseudomonadota</taxon>
        <taxon>Betaproteobacteria</taxon>
        <taxon>Burkholderiales</taxon>
        <taxon>Comamonadaceae</taxon>
        <taxon>Comamonas</taxon>
    </lineage>
</organism>
<evidence type="ECO:0000313" key="2">
    <source>
        <dbReference type="Proteomes" id="UP001162800"/>
    </source>
</evidence>
<proteinExistence type="predicted"/>
<protein>
    <submittedName>
        <fullName evidence="1">Uncharacterized protein</fullName>
    </submittedName>
</protein>
<evidence type="ECO:0000313" key="1">
    <source>
        <dbReference type="EMBL" id="UYG51144.1"/>
    </source>
</evidence>
<name>A0ABY6G7Y4_9BURK</name>
<dbReference type="EMBL" id="CP106881">
    <property type="protein sequence ID" value="UYG51144.1"/>
    <property type="molecule type" value="Genomic_DNA"/>
</dbReference>
<keyword evidence="2" id="KW-1185">Reference proteome</keyword>
<sequence length="73" mass="7889">MRLLIQSQSTGCFLAPSLDDGQPGWVASLKEAGGGVVFDVESAHQLVQDWCEPEDMPQLIDLDRLGTAADYVP</sequence>